<dbReference type="InterPro" id="IPR016166">
    <property type="entry name" value="FAD-bd_PCMH"/>
</dbReference>
<evidence type="ECO:0000313" key="9">
    <source>
        <dbReference type="Proteomes" id="UP000305362"/>
    </source>
</evidence>
<dbReference type="PANTHER" id="PTHR42973:SF39">
    <property type="entry name" value="FAD-BINDING PCMH-TYPE DOMAIN-CONTAINING PROTEIN"/>
    <property type="match status" value="1"/>
</dbReference>
<reference evidence="8 9" key="1">
    <citation type="submission" date="2019-03" db="EMBL/GenBank/DDBJ databases">
        <title>Sequencing 25 genomes of Wallemia mellicola.</title>
        <authorList>
            <person name="Gostincar C."/>
        </authorList>
    </citation>
    <scope>NUCLEOTIDE SEQUENCE [LARGE SCALE GENOMIC DNA]</scope>
    <source>
        <strain evidence="8 9">EXF-1277</strain>
    </source>
</reference>
<dbReference type="InterPro" id="IPR012951">
    <property type="entry name" value="BBE"/>
</dbReference>
<feature type="signal peptide" evidence="6">
    <location>
        <begin position="1"/>
        <end position="19"/>
    </location>
</feature>
<dbReference type="Pfam" id="PF01565">
    <property type="entry name" value="FAD_binding_4"/>
    <property type="match status" value="1"/>
</dbReference>
<dbReference type="Gene3D" id="3.30.465.10">
    <property type="match status" value="1"/>
</dbReference>
<keyword evidence="6" id="KW-0732">Signal</keyword>
<proteinExistence type="inferred from homology"/>
<dbReference type="Pfam" id="PF08031">
    <property type="entry name" value="BBE"/>
    <property type="match status" value="1"/>
</dbReference>
<dbReference type="AlphaFoldDB" id="A0AB74KD45"/>
<comment type="similarity">
    <text evidence="2">Belongs to the oxygen-dependent FAD-linked oxidoreductase family.</text>
</comment>
<dbReference type="GO" id="GO:0071949">
    <property type="term" value="F:FAD binding"/>
    <property type="evidence" value="ECO:0007669"/>
    <property type="project" value="InterPro"/>
</dbReference>
<dbReference type="InterPro" id="IPR016169">
    <property type="entry name" value="FAD-bd_PCMH_sub2"/>
</dbReference>
<keyword evidence="5" id="KW-0560">Oxidoreductase</keyword>
<gene>
    <name evidence="8" type="ORF">E3Q03_02575</name>
</gene>
<organism evidence="8 9">
    <name type="scientific">Wallemia mellicola</name>
    <dbReference type="NCBI Taxonomy" id="1708541"/>
    <lineage>
        <taxon>Eukaryota</taxon>
        <taxon>Fungi</taxon>
        <taxon>Dikarya</taxon>
        <taxon>Basidiomycota</taxon>
        <taxon>Wallemiomycotina</taxon>
        <taxon>Wallemiomycetes</taxon>
        <taxon>Wallemiales</taxon>
        <taxon>Wallemiaceae</taxon>
        <taxon>Wallemia</taxon>
    </lineage>
</organism>
<dbReference type="InterPro" id="IPR036318">
    <property type="entry name" value="FAD-bd_PCMH-like_sf"/>
</dbReference>
<dbReference type="PANTHER" id="PTHR42973">
    <property type="entry name" value="BINDING OXIDOREDUCTASE, PUTATIVE (AFU_ORTHOLOGUE AFUA_1G17690)-RELATED"/>
    <property type="match status" value="1"/>
</dbReference>
<dbReference type="PROSITE" id="PS00862">
    <property type="entry name" value="OX2_COVAL_FAD"/>
    <property type="match status" value="1"/>
</dbReference>
<comment type="caution">
    <text evidence="8">The sequence shown here is derived from an EMBL/GenBank/DDBJ whole genome shotgun (WGS) entry which is preliminary data.</text>
</comment>
<dbReference type="PROSITE" id="PS51387">
    <property type="entry name" value="FAD_PCMH"/>
    <property type="match status" value="1"/>
</dbReference>
<evidence type="ECO:0000256" key="3">
    <source>
        <dbReference type="ARBA" id="ARBA00022630"/>
    </source>
</evidence>
<dbReference type="InterPro" id="IPR006093">
    <property type="entry name" value="Oxy_OxRdtase_FAD_BS"/>
</dbReference>
<sequence>MKTSTLFPLVAALIVSVFATDALNLPLGDTLEECLRASNVTVIAPDDTLYDTVRQTWNSRIQYSPKFIVQPNSTQEVQHSVRCAATHSNVAVTVKSGGHGYAGYAIGGEDGDLTIDVTNFNNIDVDKESSLVRAGTGNHLWDLYKTIYEDNLVLPGGTCPQVGIGGHASFGGYGPLSRKMGLLLDRIVEAEIVYANGTAANVTQGEDIFFAITGAAPSFAIVTQFTFLAERAPENTVIFSHSLINRTAESAADAFDAFVSFINRNVTNDFSAWITLGPGSFELNGMYFGSQDDFEVIAKPLFEGVKLSSNDSQDVSQTSEFIEMYKQIYGDFSPVAEPKPFYSKSLMINEPLTVDQSLSFFNYLSNSGVQAKNQGYDWYIIVDPYNGVIHEKSTQERSFAHRNTLLTFQFFAEMGESEETLFSLVDGMVDSITELPKAAYPNYVDPRLINWQELYYGPNYLRLQEIKGVVDPNNTYRFPQSSEVRSSSDKLQLK</sequence>
<feature type="chain" id="PRO_5044498805" evidence="6">
    <location>
        <begin position="20"/>
        <end position="494"/>
    </location>
</feature>
<feature type="domain" description="FAD-binding PCMH-type" evidence="7">
    <location>
        <begin position="61"/>
        <end position="232"/>
    </location>
</feature>
<comment type="cofactor">
    <cofactor evidence="1">
        <name>FAD</name>
        <dbReference type="ChEBI" id="CHEBI:57692"/>
    </cofactor>
</comment>
<dbReference type="GO" id="GO:0016491">
    <property type="term" value="F:oxidoreductase activity"/>
    <property type="evidence" value="ECO:0007669"/>
    <property type="project" value="UniProtKB-KW"/>
</dbReference>
<dbReference type="EMBL" id="SPRV01000026">
    <property type="protein sequence ID" value="TIC61795.1"/>
    <property type="molecule type" value="Genomic_DNA"/>
</dbReference>
<dbReference type="InterPro" id="IPR050416">
    <property type="entry name" value="FAD-linked_Oxidoreductase"/>
</dbReference>
<name>A0AB74KD45_9BASI</name>
<evidence type="ECO:0000313" key="8">
    <source>
        <dbReference type="EMBL" id="TIC61795.1"/>
    </source>
</evidence>
<evidence type="ECO:0000256" key="6">
    <source>
        <dbReference type="SAM" id="SignalP"/>
    </source>
</evidence>
<protein>
    <submittedName>
        <fullName evidence="8">FAD-binding domain-containing protein</fullName>
    </submittedName>
</protein>
<dbReference type="Proteomes" id="UP000305362">
    <property type="component" value="Unassembled WGS sequence"/>
</dbReference>
<evidence type="ECO:0000256" key="2">
    <source>
        <dbReference type="ARBA" id="ARBA00005466"/>
    </source>
</evidence>
<evidence type="ECO:0000256" key="4">
    <source>
        <dbReference type="ARBA" id="ARBA00022827"/>
    </source>
</evidence>
<dbReference type="SUPFAM" id="SSF56176">
    <property type="entry name" value="FAD-binding/transporter-associated domain-like"/>
    <property type="match status" value="1"/>
</dbReference>
<evidence type="ECO:0000259" key="7">
    <source>
        <dbReference type="PROSITE" id="PS51387"/>
    </source>
</evidence>
<evidence type="ECO:0000256" key="1">
    <source>
        <dbReference type="ARBA" id="ARBA00001974"/>
    </source>
</evidence>
<evidence type="ECO:0000256" key="5">
    <source>
        <dbReference type="ARBA" id="ARBA00023002"/>
    </source>
</evidence>
<dbReference type="Gene3D" id="3.40.462.20">
    <property type="match status" value="1"/>
</dbReference>
<accession>A0AB74KD45</accession>
<keyword evidence="4" id="KW-0274">FAD</keyword>
<keyword evidence="3" id="KW-0285">Flavoprotein</keyword>
<dbReference type="InterPro" id="IPR006094">
    <property type="entry name" value="Oxid_FAD_bind_N"/>
</dbReference>